<evidence type="ECO:0000259" key="13">
    <source>
        <dbReference type="PROSITE" id="PS51285"/>
    </source>
</evidence>
<protein>
    <recommendedName>
        <fullName evidence="2">non-specific serine/threonine protein kinase</fullName>
        <ecNumber evidence="2">2.7.11.1</ecNumber>
    </recommendedName>
</protein>
<dbReference type="AlphaFoldDB" id="A0A3M6VT66"/>
<feature type="region of interest" description="Disordered" evidence="11">
    <location>
        <begin position="401"/>
        <end position="425"/>
    </location>
</feature>
<dbReference type="FunFam" id="1.10.510.10:FF:000008">
    <property type="entry name" value="Non-specific serine/threonine protein kinase"/>
    <property type="match status" value="1"/>
</dbReference>
<dbReference type="GO" id="GO:0005524">
    <property type="term" value="F:ATP binding"/>
    <property type="evidence" value="ECO:0007669"/>
    <property type="project" value="UniProtKB-KW"/>
</dbReference>
<dbReference type="InterPro" id="IPR011009">
    <property type="entry name" value="Kinase-like_dom_sf"/>
</dbReference>
<evidence type="ECO:0000256" key="3">
    <source>
        <dbReference type="ARBA" id="ARBA00022527"/>
    </source>
</evidence>
<name>A0A3M6VT66_9STRA</name>
<comment type="similarity">
    <text evidence="1">Belongs to the protein kinase superfamily. AGC Ser/Thr protein kinase family.</text>
</comment>
<dbReference type="VEuPathDB" id="FungiDB:DD237_005412"/>
<evidence type="ECO:0000256" key="4">
    <source>
        <dbReference type="ARBA" id="ARBA00022553"/>
    </source>
</evidence>
<dbReference type="FunFam" id="3.30.200.20:FF:000524">
    <property type="entry name" value="Non-specific serine/threonine protein kinase"/>
    <property type="match status" value="1"/>
</dbReference>
<dbReference type="Pfam" id="PF22749">
    <property type="entry name" value="Arb2"/>
    <property type="match status" value="1"/>
</dbReference>
<dbReference type="PROSITE" id="PS50011">
    <property type="entry name" value="PROTEIN_KINASE_DOM"/>
    <property type="match status" value="1"/>
</dbReference>
<dbReference type="InterPro" id="IPR000719">
    <property type="entry name" value="Prot_kinase_dom"/>
</dbReference>
<evidence type="ECO:0000259" key="12">
    <source>
        <dbReference type="PROSITE" id="PS50011"/>
    </source>
</evidence>
<dbReference type="STRING" id="542832.A0A3M6VT66"/>
<feature type="compositionally biased region" description="Low complexity" evidence="11">
    <location>
        <begin position="409"/>
        <end position="425"/>
    </location>
</feature>
<dbReference type="EC" id="2.7.11.1" evidence="2"/>
<keyword evidence="4" id="KW-0597">Phosphoprotein</keyword>
<dbReference type="InterPro" id="IPR000961">
    <property type="entry name" value="AGC-kinase_C"/>
</dbReference>
<dbReference type="InterPro" id="IPR017892">
    <property type="entry name" value="Pkinase_C"/>
</dbReference>
<dbReference type="SUPFAM" id="SSF56112">
    <property type="entry name" value="Protein kinase-like (PK-like)"/>
    <property type="match status" value="1"/>
</dbReference>
<dbReference type="PANTHER" id="PTHR24351">
    <property type="entry name" value="RIBOSOMAL PROTEIN S6 KINASE"/>
    <property type="match status" value="1"/>
</dbReference>
<dbReference type="PROSITE" id="PS51285">
    <property type="entry name" value="AGC_KINASE_CTER"/>
    <property type="match status" value="1"/>
</dbReference>
<feature type="region of interest" description="Disordered" evidence="11">
    <location>
        <begin position="477"/>
        <end position="537"/>
    </location>
</feature>
<dbReference type="CDD" id="cd05123">
    <property type="entry name" value="STKc_AGC"/>
    <property type="match status" value="1"/>
</dbReference>
<evidence type="ECO:0000256" key="2">
    <source>
        <dbReference type="ARBA" id="ARBA00012513"/>
    </source>
</evidence>
<evidence type="ECO:0000256" key="8">
    <source>
        <dbReference type="ARBA" id="ARBA00022840"/>
    </source>
</evidence>
<comment type="catalytic activity">
    <reaction evidence="10">
        <text>L-seryl-[protein] + ATP = O-phospho-L-seryl-[protein] + ADP + H(+)</text>
        <dbReference type="Rhea" id="RHEA:17989"/>
        <dbReference type="Rhea" id="RHEA-COMP:9863"/>
        <dbReference type="Rhea" id="RHEA-COMP:11604"/>
        <dbReference type="ChEBI" id="CHEBI:15378"/>
        <dbReference type="ChEBI" id="CHEBI:29999"/>
        <dbReference type="ChEBI" id="CHEBI:30616"/>
        <dbReference type="ChEBI" id="CHEBI:83421"/>
        <dbReference type="ChEBI" id="CHEBI:456216"/>
        <dbReference type="EC" id="2.7.11.1"/>
    </reaction>
</comment>
<evidence type="ECO:0000256" key="7">
    <source>
        <dbReference type="ARBA" id="ARBA00022777"/>
    </source>
</evidence>
<dbReference type="InterPro" id="IPR008271">
    <property type="entry name" value="Ser/Thr_kinase_AS"/>
</dbReference>
<dbReference type="Gene3D" id="1.10.510.10">
    <property type="entry name" value="Transferase(Phosphotransferase) domain 1"/>
    <property type="match status" value="1"/>
</dbReference>
<comment type="catalytic activity">
    <reaction evidence="9">
        <text>L-threonyl-[protein] + ATP = O-phospho-L-threonyl-[protein] + ADP + H(+)</text>
        <dbReference type="Rhea" id="RHEA:46608"/>
        <dbReference type="Rhea" id="RHEA-COMP:11060"/>
        <dbReference type="Rhea" id="RHEA-COMP:11605"/>
        <dbReference type="ChEBI" id="CHEBI:15378"/>
        <dbReference type="ChEBI" id="CHEBI:30013"/>
        <dbReference type="ChEBI" id="CHEBI:30616"/>
        <dbReference type="ChEBI" id="CHEBI:61977"/>
        <dbReference type="ChEBI" id="CHEBI:456216"/>
        <dbReference type="EC" id="2.7.11.1"/>
    </reaction>
</comment>
<dbReference type="Pfam" id="PF00433">
    <property type="entry name" value="Pkinase_C"/>
    <property type="match status" value="1"/>
</dbReference>
<evidence type="ECO:0000313" key="14">
    <source>
        <dbReference type="EMBL" id="RMX69512.1"/>
    </source>
</evidence>
<keyword evidence="5" id="KW-0808">Transferase</keyword>
<keyword evidence="3" id="KW-0723">Serine/threonine-protein kinase</keyword>
<sequence>MADSRRVFVQLAVKKGLQMEIKAPVMAFVMPTDLWLSVINEFLMSCNDDDVEVEQRPTGLLVGCVVLHAASLEQVIEPAGCEDGKQYILCMSMDDAVLLQKQKFGDSSLTGTHDADALARESIALTDQLESLEEFDYYFDGTGTLRHCRTNQAVYELMSDERRAGELDDIVKAAIFHIQMEMLAELAFKQARVPLDPQPDEPKEARSSVFLTSDWRTNTNLLVVVNGGRGAQPGIWSRDLLIQEGLELGSMLPVMRRATTCNFAVLVLNPSTNNVTIGNETFPIRGNSSPDEHILYMWDHIVSRAQARNVYMLAYSFGARSVLTLIQNREEQVVKRVNALVFAEGAYHMDPSTTSPSVAQFLKQRAINFKGDAQVPVGGHIPAEEEKLSCSCLSVGDLTASAPSVDGKASPTASPASALSKRSSSNKARTISLSLETTFTYFIAARDRGCGAAQFISESEAKTRTWLGNVIRQRLDSLKPRKQSRRLSAAMGVNASESPHHRKTARRSSLDTDASTSAMRASIASSRGIGSSSQQSHGVSVSDFDLIKVIGKGSIGKVFLVRKKDTHEVYAMKVLRKKNVVRHGLEEHIRTERLILEEIDHPFIARLRFSFQTKDKLYLVTDYCSGGELFHHMSDDGFSYELSQFYAAELVLGLEHLHQLKVAYRDLKPENILVEASGHLRITDFGLSKLNVVSDKGAQTLVGSPEYLAPEVYNLQKYGYAVDWWSLGVFIYEMLTGVHPFFDDNREVMVKKIMTPGWVSTRMPPEMPPEAASLISGLLTFNPSERLGSRGAHELRDHAFFAGVSWDERVRREVAPPWRPVVQDELDVGNFDAEFTSEPVVDSVCTHQSMVLNYTFADFSFNPSISDSMRKG</sequence>
<evidence type="ECO:0000256" key="10">
    <source>
        <dbReference type="ARBA" id="ARBA00048679"/>
    </source>
</evidence>
<dbReference type="GO" id="GO:0106310">
    <property type="term" value="F:protein serine kinase activity"/>
    <property type="evidence" value="ECO:0007669"/>
    <property type="project" value="RHEA"/>
</dbReference>
<evidence type="ECO:0000256" key="1">
    <source>
        <dbReference type="ARBA" id="ARBA00009903"/>
    </source>
</evidence>
<dbReference type="EMBL" id="QLLG01000022">
    <property type="protein sequence ID" value="RMX69512.1"/>
    <property type="molecule type" value="Genomic_DNA"/>
</dbReference>
<accession>A0A3M6VT66</accession>
<dbReference type="Proteomes" id="UP000282087">
    <property type="component" value="Unassembled WGS sequence"/>
</dbReference>
<feature type="compositionally biased region" description="Low complexity" evidence="11">
    <location>
        <begin position="520"/>
        <end position="537"/>
    </location>
</feature>
<evidence type="ECO:0000256" key="6">
    <source>
        <dbReference type="ARBA" id="ARBA00022741"/>
    </source>
</evidence>
<dbReference type="Gene3D" id="3.30.200.20">
    <property type="entry name" value="Phosphorylase Kinase, domain 1"/>
    <property type="match status" value="1"/>
</dbReference>
<dbReference type="Pfam" id="PF00069">
    <property type="entry name" value="Pkinase"/>
    <property type="match status" value="1"/>
</dbReference>
<dbReference type="SMART" id="SM00220">
    <property type="entry name" value="S_TKc"/>
    <property type="match status" value="1"/>
</dbReference>
<keyword evidence="15" id="KW-1185">Reference proteome</keyword>
<keyword evidence="8" id="KW-0067">ATP-binding</keyword>
<evidence type="ECO:0000256" key="11">
    <source>
        <dbReference type="SAM" id="MobiDB-lite"/>
    </source>
</evidence>
<dbReference type="PROSITE" id="PS00108">
    <property type="entry name" value="PROTEIN_KINASE_ST"/>
    <property type="match status" value="1"/>
</dbReference>
<evidence type="ECO:0000256" key="5">
    <source>
        <dbReference type="ARBA" id="ARBA00022679"/>
    </source>
</evidence>
<proteinExistence type="inferred from homology"/>
<gene>
    <name evidence="14" type="ORF">DD238_002738</name>
</gene>
<feature type="domain" description="Protein kinase" evidence="12">
    <location>
        <begin position="544"/>
        <end position="801"/>
    </location>
</feature>
<dbReference type="InterPro" id="IPR045270">
    <property type="entry name" value="STKc_AGC"/>
</dbReference>
<reference evidence="14 15" key="1">
    <citation type="submission" date="2018-06" db="EMBL/GenBank/DDBJ databases">
        <title>Comparative genomics of downy mildews reveals potential adaptations to biotrophy.</title>
        <authorList>
            <person name="Fletcher K."/>
            <person name="Klosterman S.J."/>
            <person name="Derevnina L."/>
            <person name="Martin F."/>
            <person name="Koike S."/>
            <person name="Reyes Chin-Wo S."/>
            <person name="Mou B."/>
            <person name="Michelmore R."/>
        </authorList>
    </citation>
    <scope>NUCLEOTIDE SEQUENCE [LARGE SCALE GENOMIC DNA]</scope>
    <source>
        <strain evidence="14 15">R14</strain>
    </source>
</reference>
<dbReference type="InterPro" id="IPR053858">
    <property type="entry name" value="Arb2_dom"/>
</dbReference>
<evidence type="ECO:0000313" key="15">
    <source>
        <dbReference type="Proteomes" id="UP000282087"/>
    </source>
</evidence>
<evidence type="ECO:0000256" key="9">
    <source>
        <dbReference type="ARBA" id="ARBA00047899"/>
    </source>
</evidence>
<feature type="domain" description="AGC-kinase C-terminal" evidence="13">
    <location>
        <begin position="802"/>
        <end position="871"/>
    </location>
</feature>
<organism evidence="14 15">
    <name type="scientific">Peronospora effusa</name>
    <dbReference type="NCBI Taxonomy" id="542832"/>
    <lineage>
        <taxon>Eukaryota</taxon>
        <taxon>Sar</taxon>
        <taxon>Stramenopiles</taxon>
        <taxon>Oomycota</taxon>
        <taxon>Peronosporomycetes</taxon>
        <taxon>Peronosporales</taxon>
        <taxon>Peronosporaceae</taxon>
        <taxon>Peronospora</taxon>
    </lineage>
</organism>
<keyword evidence="6" id="KW-0547">Nucleotide-binding</keyword>
<dbReference type="SMART" id="SM00133">
    <property type="entry name" value="S_TK_X"/>
    <property type="match status" value="1"/>
</dbReference>
<keyword evidence="7" id="KW-0418">Kinase</keyword>
<comment type="caution">
    <text evidence="14">The sequence shown here is derived from an EMBL/GenBank/DDBJ whole genome shotgun (WGS) entry which is preliminary data.</text>
</comment>
<dbReference type="GO" id="GO:0004674">
    <property type="term" value="F:protein serine/threonine kinase activity"/>
    <property type="evidence" value="ECO:0007669"/>
    <property type="project" value="UniProtKB-KW"/>
</dbReference>